<dbReference type="InterPro" id="IPR036429">
    <property type="entry name" value="SpoA-like_sf"/>
</dbReference>
<accession>A0A372IRA8</accession>
<dbReference type="Pfam" id="PF01052">
    <property type="entry name" value="FliMN_C"/>
    <property type="match status" value="1"/>
</dbReference>
<feature type="region of interest" description="Disordered" evidence="1">
    <location>
        <begin position="33"/>
        <end position="57"/>
    </location>
</feature>
<dbReference type="AlphaFoldDB" id="A0A372IRA8"/>
<evidence type="ECO:0000259" key="2">
    <source>
        <dbReference type="Pfam" id="PF01052"/>
    </source>
</evidence>
<dbReference type="SUPFAM" id="SSF101801">
    <property type="entry name" value="Surface presentation of antigens (SPOA)"/>
    <property type="match status" value="1"/>
</dbReference>
<feature type="domain" description="Flagellar motor switch protein FliN-like C-terminal" evidence="2">
    <location>
        <begin position="69"/>
        <end position="138"/>
    </location>
</feature>
<protein>
    <submittedName>
        <fullName evidence="3">FliM/FliN family flagellar motor switch protein</fullName>
    </submittedName>
</protein>
<name>A0A372IRA8_9BACT</name>
<sequence>MSPLFIRNCLSFCLIFGHISALQSGIMPPDAEIPATPTVASQEHAGPAPLVPTESATAAKDPLSPESVLSRLPVQMDVLVPVPGFRVEDLLALEKGRVLETVWASGDDLPVRGGGVQLVWSEFEVVEQKLAVRVTRLV</sequence>
<gene>
    <name evidence="3" type="ORF">D0Y96_04530</name>
</gene>
<dbReference type="EMBL" id="QVQT01000002">
    <property type="protein sequence ID" value="RFU17428.1"/>
    <property type="molecule type" value="Genomic_DNA"/>
</dbReference>
<keyword evidence="3" id="KW-0282">Flagellum</keyword>
<proteinExistence type="predicted"/>
<organism evidence="3 4">
    <name type="scientific">Paracidobacterium acidisoli</name>
    <dbReference type="NCBI Taxonomy" id="2303751"/>
    <lineage>
        <taxon>Bacteria</taxon>
        <taxon>Pseudomonadati</taxon>
        <taxon>Acidobacteriota</taxon>
        <taxon>Terriglobia</taxon>
        <taxon>Terriglobales</taxon>
        <taxon>Acidobacteriaceae</taxon>
        <taxon>Paracidobacterium</taxon>
    </lineage>
</organism>
<dbReference type="Proteomes" id="UP000264702">
    <property type="component" value="Unassembled WGS sequence"/>
</dbReference>
<dbReference type="Gene3D" id="2.30.330.10">
    <property type="entry name" value="SpoA-like"/>
    <property type="match status" value="1"/>
</dbReference>
<evidence type="ECO:0000313" key="3">
    <source>
        <dbReference type="EMBL" id="RFU17428.1"/>
    </source>
</evidence>
<comment type="caution">
    <text evidence="3">The sequence shown here is derived from an EMBL/GenBank/DDBJ whole genome shotgun (WGS) entry which is preliminary data.</text>
</comment>
<reference evidence="3 4" key="1">
    <citation type="submission" date="2018-08" db="EMBL/GenBank/DDBJ databases">
        <title>Acidipila sp. 4G-K13, an acidobacterium isolated from forest soil.</title>
        <authorList>
            <person name="Gao Z.-H."/>
            <person name="Qiu L.-H."/>
        </authorList>
    </citation>
    <scope>NUCLEOTIDE SEQUENCE [LARGE SCALE GENOMIC DNA]</scope>
    <source>
        <strain evidence="3 4">4G-K13</strain>
    </source>
</reference>
<keyword evidence="3" id="KW-0969">Cilium</keyword>
<evidence type="ECO:0000256" key="1">
    <source>
        <dbReference type="SAM" id="MobiDB-lite"/>
    </source>
</evidence>
<keyword evidence="4" id="KW-1185">Reference proteome</keyword>
<keyword evidence="3" id="KW-0966">Cell projection</keyword>
<dbReference type="InterPro" id="IPR001543">
    <property type="entry name" value="FliN-like_C"/>
</dbReference>
<evidence type="ECO:0000313" key="4">
    <source>
        <dbReference type="Proteomes" id="UP000264702"/>
    </source>
</evidence>